<keyword evidence="2" id="KW-1185">Reference proteome</keyword>
<accession>A0A7Z9C6U8</accession>
<name>A0A7Z9C6U8_9CAUL</name>
<comment type="caution">
    <text evidence="1">The sequence shown here is derived from an EMBL/GenBank/DDBJ whole genome shotgun (WGS) entry which is preliminary data.</text>
</comment>
<dbReference type="RefSeq" id="WP_154725455.1">
    <property type="nucleotide sequence ID" value="NZ_UXHF01000006.1"/>
</dbReference>
<reference evidence="1 2" key="1">
    <citation type="submission" date="2018-11" db="EMBL/GenBank/DDBJ databases">
        <authorList>
            <person name="Peiro R."/>
            <person name="Begona"/>
            <person name="Cbmso G."/>
            <person name="Lopez M."/>
            <person name="Gonzalez S."/>
            <person name="Sacristan E."/>
            <person name="Castillo E."/>
        </authorList>
    </citation>
    <scope>NUCLEOTIDE SEQUENCE [LARGE SCALE GENOMIC DNA]</scope>
    <source>
        <strain evidence="1">Brev_genome</strain>
    </source>
</reference>
<dbReference type="AlphaFoldDB" id="A0A7Z9C6U8"/>
<protein>
    <submittedName>
        <fullName evidence="1">Uncharacterized protein</fullName>
    </submittedName>
</protein>
<gene>
    <name evidence="1" type="ORF">BREV_BREV_00491</name>
</gene>
<evidence type="ECO:0000313" key="2">
    <source>
        <dbReference type="Proteomes" id="UP000289220"/>
    </source>
</evidence>
<dbReference type="EMBL" id="UXHF01000006">
    <property type="protein sequence ID" value="VDC51422.1"/>
    <property type="molecule type" value="Genomic_DNA"/>
</dbReference>
<dbReference type="Proteomes" id="UP000289220">
    <property type="component" value="Unassembled WGS sequence"/>
</dbReference>
<proteinExistence type="predicted"/>
<organism evidence="1 2">
    <name type="scientific">Brevundimonas mediterranea</name>
    <dbReference type="NCBI Taxonomy" id="74329"/>
    <lineage>
        <taxon>Bacteria</taxon>
        <taxon>Pseudomonadati</taxon>
        <taxon>Pseudomonadota</taxon>
        <taxon>Alphaproteobacteria</taxon>
        <taxon>Caulobacterales</taxon>
        <taxon>Caulobacteraceae</taxon>
        <taxon>Brevundimonas</taxon>
    </lineage>
</organism>
<evidence type="ECO:0000313" key="1">
    <source>
        <dbReference type="EMBL" id="VDC51422.1"/>
    </source>
</evidence>
<sequence length="65" mass="7106">MREAQADFLVGLSEDDWSWSRSSMAGIPRKPGRLSSQFMHDGAATVYADVDYGEAEALARAERAA</sequence>